<proteinExistence type="predicted"/>
<evidence type="ECO:0000313" key="2">
    <source>
        <dbReference type="EMBL" id="TSJ60505.1"/>
    </source>
</evidence>
<sequence length="73" mass="8254">MRHLTEKHEEFRDEVRSEFKAAKADIAEIKAILTQARGGWRTMVVIGGALSVIATAASYVWDWLAPLFRALPR</sequence>
<evidence type="ECO:0000256" key="1">
    <source>
        <dbReference type="SAM" id="Phobius"/>
    </source>
</evidence>
<keyword evidence="1" id="KW-0472">Membrane</keyword>
<organism evidence="2 3">
    <name type="scientific">Ancylobacter moscoviensis</name>
    <dbReference type="NCBI Taxonomy" id="2597768"/>
    <lineage>
        <taxon>Bacteria</taxon>
        <taxon>Pseudomonadati</taxon>
        <taxon>Pseudomonadota</taxon>
        <taxon>Alphaproteobacteria</taxon>
        <taxon>Hyphomicrobiales</taxon>
        <taxon>Xanthobacteraceae</taxon>
        <taxon>Ancylobacter</taxon>
    </lineage>
</organism>
<name>A0ABY3DMG4_9HYPH</name>
<keyword evidence="1" id="KW-0812">Transmembrane</keyword>
<gene>
    <name evidence="2" type="ORF">FO470_17290</name>
</gene>
<keyword evidence="1" id="KW-1133">Transmembrane helix</keyword>
<reference evidence="2 3" key="1">
    <citation type="submission" date="2019-07" db="EMBL/GenBank/DDBJ databases">
        <authorList>
            <person name="Grouzdev D.S."/>
        </authorList>
    </citation>
    <scope>NUCLEOTIDE SEQUENCE [LARGE SCALE GENOMIC DNA]</scope>
    <source>
        <strain evidence="2 3">3C</strain>
    </source>
</reference>
<dbReference type="EMBL" id="VMBP01000006">
    <property type="protein sequence ID" value="TSJ60505.1"/>
    <property type="molecule type" value="Genomic_DNA"/>
</dbReference>
<evidence type="ECO:0008006" key="4">
    <source>
        <dbReference type="Google" id="ProtNLM"/>
    </source>
</evidence>
<evidence type="ECO:0000313" key="3">
    <source>
        <dbReference type="Proteomes" id="UP000315321"/>
    </source>
</evidence>
<accession>A0ABY3DMG4</accession>
<dbReference type="RefSeq" id="WP_144344233.1">
    <property type="nucleotide sequence ID" value="NZ_VMBP01000006.1"/>
</dbReference>
<comment type="caution">
    <text evidence="2">The sequence shown here is derived from an EMBL/GenBank/DDBJ whole genome shotgun (WGS) entry which is preliminary data.</text>
</comment>
<keyword evidence="3" id="KW-1185">Reference proteome</keyword>
<protein>
    <recommendedName>
        <fullName evidence="4">Haemolysin XhlA</fullName>
    </recommendedName>
</protein>
<feature type="transmembrane region" description="Helical" evidence="1">
    <location>
        <begin position="40"/>
        <end position="61"/>
    </location>
</feature>
<dbReference type="Proteomes" id="UP000315321">
    <property type="component" value="Unassembled WGS sequence"/>
</dbReference>